<sequence length="125" mass="13244">MQRSDRRQAQRPSEQIAELVQRIGGKVLCTLLDISSGALSELKAKGIAVHLGHDAYDLCATMGGYVRHLRAMAAQWGNEDQAANLTAERAQHASVAALCRWIAEGGCGQGIAQPAPAQRAIPADG</sequence>
<proteinExistence type="predicted"/>
<gene>
    <name evidence="1" type="ORF">AB0T83_04720</name>
</gene>
<comment type="caution">
    <text evidence="1">The sequence shown here is derived from an EMBL/GenBank/DDBJ whole genome shotgun (WGS) entry which is preliminary data.</text>
</comment>
<dbReference type="RefSeq" id="WP_366191893.1">
    <property type="nucleotide sequence ID" value="NZ_JBFBVU010000003.1"/>
</dbReference>
<keyword evidence="2" id="KW-1185">Reference proteome</keyword>
<organism evidence="1 2">
    <name type="scientific">Meridianimarinicoccus marinus</name>
    <dbReference type="NCBI Taxonomy" id="3231483"/>
    <lineage>
        <taxon>Bacteria</taxon>
        <taxon>Pseudomonadati</taxon>
        <taxon>Pseudomonadota</taxon>
        <taxon>Alphaproteobacteria</taxon>
        <taxon>Rhodobacterales</taxon>
        <taxon>Paracoccaceae</taxon>
        <taxon>Meridianimarinicoccus</taxon>
    </lineage>
</organism>
<name>A0ABV3L3N2_9RHOB</name>
<evidence type="ECO:0000313" key="1">
    <source>
        <dbReference type="EMBL" id="MEV8466088.1"/>
    </source>
</evidence>
<dbReference type="EMBL" id="JBFBVU010000003">
    <property type="protein sequence ID" value="MEV8466088.1"/>
    <property type="molecule type" value="Genomic_DNA"/>
</dbReference>
<evidence type="ECO:0000313" key="2">
    <source>
        <dbReference type="Proteomes" id="UP001553161"/>
    </source>
</evidence>
<dbReference type="Proteomes" id="UP001553161">
    <property type="component" value="Unassembled WGS sequence"/>
</dbReference>
<accession>A0ABV3L3N2</accession>
<protein>
    <submittedName>
        <fullName evidence="1">Uncharacterized protein</fullName>
    </submittedName>
</protein>
<reference evidence="1 2" key="1">
    <citation type="submission" date="2024-07" db="EMBL/GenBank/DDBJ databases">
        <authorList>
            <person name="Kang M."/>
        </authorList>
    </citation>
    <scope>NUCLEOTIDE SEQUENCE [LARGE SCALE GENOMIC DNA]</scope>
    <source>
        <strain evidence="1 2">DFM31</strain>
    </source>
</reference>